<sequence length="310" mass="35051">MKCHKCQGNHHILICDGKVPTSHSAAVGALTTMVIRYSAPRYEFLMSLMIQMSEKKQKIVGNCFVDGGSQRTFIRQEIANKLKLVKVGSETINLSVFGREPVLSHCERVRLTVMSSSGEGVAINLEALVVPQITSTPSEVPNSELSKKIKDKGIMLTSLQAAHHSNEVDLLIGVDWHWRYIKKAFHQIQLAQKERDVTRFLWVDDKWNAIGKATIRILRQTRVLFGATPSPFLLSATIKFHLEKYKTEFPETYDLLMQCLYMDDLISSLDSDNEALRVFNESRAIFSDASMELVLHCGLTATLAKFRETY</sequence>
<dbReference type="AlphaFoldDB" id="T1IJK2"/>
<dbReference type="InterPro" id="IPR000477">
    <property type="entry name" value="RT_dom"/>
</dbReference>
<dbReference type="InterPro" id="IPR043502">
    <property type="entry name" value="DNA/RNA_pol_sf"/>
</dbReference>
<name>T1IJK2_STRMM</name>
<dbReference type="Proteomes" id="UP000014500">
    <property type="component" value="Unassembled WGS sequence"/>
</dbReference>
<dbReference type="InterPro" id="IPR021109">
    <property type="entry name" value="Peptidase_aspartic_dom_sf"/>
</dbReference>
<dbReference type="Gene3D" id="2.40.70.10">
    <property type="entry name" value="Acid Proteases"/>
    <property type="match status" value="1"/>
</dbReference>
<dbReference type="GO" id="GO:0071897">
    <property type="term" value="P:DNA biosynthetic process"/>
    <property type="evidence" value="ECO:0007669"/>
    <property type="project" value="UniProtKB-ARBA"/>
</dbReference>
<reference evidence="2" key="2">
    <citation type="submission" date="2015-02" db="UniProtKB">
        <authorList>
            <consortium name="EnsemblMetazoa"/>
        </authorList>
    </citation>
    <scope>IDENTIFICATION</scope>
</reference>
<evidence type="ECO:0000259" key="1">
    <source>
        <dbReference type="Pfam" id="PF00078"/>
    </source>
</evidence>
<protein>
    <recommendedName>
        <fullName evidence="1">Reverse transcriptase domain-containing protein</fullName>
    </recommendedName>
</protein>
<dbReference type="SUPFAM" id="SSF56672">
    <property type="entry name" value="DNA/RNA polymerases"/>
    <property type="match status" value="1"/>
</dbReference>
<keyword evidence="3" id="KW-1185">Reference proteome</keyword>
<dbReference type="PANTHER" id="PTHR47331">
    <property type="entry name" value="PHD-TYPE DOMAIN-CONTAINING PROTEIN"/>
    <property type="match status" value="1"/>
</dbReference>
<dbReference type="PhylomeDB" id="T1IJK2"/>
<accession>T1IJK2</accession>
<dbReference type="EMBL" id="JH430312">
    <property type="status" value="NOT_ANNOTATED_CDS"/>
    <property type="molecule type" value="Genomic_DNA"/>
</dbReference>
<dbReference type="HOGENOM" id="CLU_898103_0_0_1"/>
<dbReference type="PANTHER" id="PTHR47331:SF5">
    <property type="entry name" value="RIBONUCLEASE H"/>
    <property type="match status" value="1"/>
</dbReference>
<evidence type="ECO:0000313" key="2">
    <source>
        <dbReference type="EnsemblMetazoa" id="SMAR001072-PA"/>
    </source>
</evidence>
<dbReference type="eggNOG" id="KOG0017">
    <property type="taxonomic scope" value="Eukaryota"/>
</dbReference>
<evidence type="ECO:0000313" key="3">
    <source>
        <dbReference type="Proteomes" id="UP000014500"/>
    </source>
</evidence>
<proteinExistence type="predicted"/>
<dbReference type="STRING" id="126957.T1IJK2"/>
<dbReference type="EnsemblMetazoa" id="SMAR001072-RA">
    <property type="protein sequence ID" value="SMAR001072-PA"/>
    <property type="gene ID" value="SMAR001072"/>
</dbReference>
<reference evidence="3" key="1">
    <citation type="submission" date="2011-05" db="EMBL/GenBank/DDBJ databases">
        <authorList>
            <person name="Richards S.R."/>
            <person name="Qu J."/>
            <person name="Jiang H."/>
            <person name="Jhangiani S.N."/>
            <person name="Agravi P."/>
            <person name="Goodspeed R."/>
            <person name="Gross S."/>
            <person name="Mandapat C."/>
            <person name="Jackson L."/>
            <person name="Mathew T."/>
            <person name="Pu L."/>
            <person name="Thornton R."/>
            <person name="Saada N."/>
            <person name="Wilczek-Boney K.B."/>
            <person name="Lee S."/>
            <person name="Kovar C."/>
            <person name="Wu Y."/>
            <person name="Scherer S.E."/>
            <person name="Worley K.C."/>
            <person name="Muzny D.M."/>
            <person name="Gibbs R."/>
        </authorList>
    </citation>
    <scope>NUCLEOTIDE SEQUENCE</scope>
    <source>
        <strain evidence="3">Brora</strain>
    </source>
</reference>
<organism evidence="2 3">
    <name type="scientific">Strigamia maritima</name>
    <name type="common">European centipede</name>
    <name type="synonym">Geophilus maritimus</name>
    <dbReference type="NCBI Taxonomy" id="126957"/>
    <lineage>
        <taxon>Eukaryota</taxon>
        <taxon>Metazoa</taxon>
        <taxon>Ecdysozoa</taxon>
        <taxon>Arthropoda</taxon>
        <taxon>Myriapoda</taxon>
        <taxon>Chilopoda</taxon>
        <taxon>Pleurostigmophora</taxon>
        <taxon>Geophilomorpha</taxon>
        <taxon>Linotaeniidae</taxon>
        <taxon>Strigamia</taxon>
    </lineage>
</organism>
<feature type="domain" description="Reverse transcriptase" evidence="1">
    <location>
        <begin position="181"/>
        <end position="293"/>
    </location>
</feature>
<dbReference type="Pfam" id="PF00078">
    <property type="entry name" value="RVT_1"/>
    <property type="match status" value="1"/>
</dbReference>